<accession>A0A067PFT0</accession>
<feature type="region of interest" description="Disordered" evidence="1">
    <location>
        <begin position="17"/>
        <end position="79"/>
    </location>
</feature>
<protein>
    <submittedName>
        <fullName evidence="2">Uncharacterized protein</fullName>
    </submittedName>
</protein>
<feature type="compositionally biased region" description="Low complexity" evidence="1">
    <location>
        <begin position="122"/>
        <end position="142"/>
    </location>
</feature>
<evidence type="ECO:0000256" key="1">
    <source>
        <dbReference type="SAM" id="MobiDB-lite"/>
    </source>
</evidence>
<reference evidence="3" key="1">
    <citation type="journal article" date="2014" name="Proc. Natl. Acad. Sci. U.S.A.">
        <title>Extensive sampling of basidiomycete genomes demonstrates inadequacy of the white-rot/brown-rot paradigm for wood decay fungi.</title>
        <authorList>
            <person name="Riley R."/>
            <person name="Salamov A.A."/>
            <person name="Brown D.W."/>
            <person name="Nagy L.G."/>
            <person name="Floudas D."/>
            <person name="Held B.W."/>
            <person name="Levasseur A."/>
            <person name="Lombard V."/>
            <person name="Morin E."/>
            <person name="Otillar R."/>
            <person name="Lindquist E.A."/>
            <person name="Sun H."/>
            <person name="LaButti K.M."/>
            <person name="Schmutz J."/>
            <person name="Jabbour D."/>
            <person name="Luo H."/>
            <person name="Baker S.E."/>
            <person name="Pisabarro A.G."/>
            <person name="Walton J.D."/>
            <person name="Blanchette R.A."/>
            <person name="Henrissat B."/>
            <person name="Martin F."/>
            <person name="Cullen D."/>
            <person name="Hibbett D.S."/>
            <person name="Grigoriev I.V."/>
        </authorList>
    </citation>
    <scope>NUCLEOTIDE SEQUENCE [LARGE SCALE GENOMIC DNA]</scope>
    <source>
        <strain evidence="3">MUCL 33604</strain>
    </source>
</reference>
<feature type="region of interest" description="Disordered" evidence="1">
    <location>
        <begin position="204"/>
        <end position="225"/>
    </location>
</feature>
<feature type="compositionally biased region" description="Low complexity" evidence="1">
    <location>
        <begin position="19"/>
        <end position="29"/>
    </location>
</feature>
<dbReference type="HOGENOM" id="CLU_1230108_0_0_1"/>
<proteinExistence type="predicted"/>
<keyword evidence="3" id="KW-1185">Reference proteome</keyword>
<dbReference type="InParanoid" id="A0A067PFT0"/>
<gene>
    <name evidence="2" type="ORF">JAAARDRAFT_200959</name>
</gene>
<dbReference type="Proteomes" id="UP000027265">
    <property type="component" value="Unassembled WGS sequence"/>
</dbReference>
<dbReference type="EMBL" id="KL197789">
    <property type="protein sequence ID" value="KDQ49326.1"/>
    <property type="molecule type" value="Genomic_DNA"/>
</dbReference>
<evidence type="ECO:0000313" key="3">
    <source>
        <dbReference type="Proteomes" id="UP000027265"/>
    </source>
</evidence>
<name>A0A067PFT0_9AGAM</name>
<feature type="compositionally biased region" description="Low complexity" evidence="1">
    <location>
        <begin position="149"/>
        <end position="158"/>
    </location>
</feature>
<evidence type="ECO:0000313" key="2">
    <source>
        <dbReference type="EMBL" id="KDQ49326.1"/>
    </source>
</evidence>
<organism evidence="2 3">
    <name type="scientific">Jaapia argillacea MUCL 33604</name>
    <dbReference type="NCBI Taxonomy" id="933084"/>
    <lineage>
        <taxon>Eukaryota</taxon>
        <taxon>Fungi</taxon>
        <taxon>Dikarya</taxon>
        <taxon>Basidiomycota</taxon>
        <taxon>Agaricomycotina</taxon>
        <taxon>Agaricomycetes</taxon>
        <taxon>Agaricomycetidae</taxon>
        <taxon>Jaapiales</taxon>
        <taxon>Jaapiaceae</taxon>
        <taxon>Jaapia</taxon>
    </lineage>
</organism>
<feature type="compositionally biased region" description="Basic and acidic residues" evidence="1">
    <location>
        <begin position="62"/>
        <end position="73"/>
    </location>
</feature>
<dbReference type="AlphaFoldDB" id="A0A067PFT0"/>
<sequence>MGPDRRSLKPYVLKIVQGYSSSPSSPNNYRKIRPPPRPPQPISPDNAIDESAIITPRCPIRSRPDAMKEDQRRGKSSLDVVDRLRSTPLEFRVDGFSSLVYASPSPSHYLSTTLTYPPDQVSPLSPTTTTPNIPSPNPTSSSRIHSKQPSSLPSNLLHSPLALGPLSIPTANTTSLHPKRSTDLRVYLRLLGNARTGLPLSQDVRLHHPRGDGFPPSRPKASTLV</sequence>
<feature type="region of interest" description="Disordered" evidence="1">
    <location>
        <begin position="111"/>
        <end position="158"/>
    </location>
</feature>